<evidence type="ECO:0000313" key="2">
    <source>
        <dbReference type="Proteomes" id="UP000249915"/>
    </source>
</evidence>
<dbReference type="RefSeq" id="WP_112278868.1">
    <property type="nucleotide sequence ID" value="NZ_CM009984.1"/>
</dbReference>
<keyword evidence="1" id="KW-0614">Plasmid</keyword>
<sequence length="189" mass="21205">MTARSRQTFKLAYALGQHFGVRVDITYDGPRSRDGRSGGWIVQWVDGPAVDTMRAEIQHRAAAYPAIDLAQLRYSRGYSDHAEAAALLAWLPQHPDYLPHVDSTFLASRAHAATDFPERLDETVQRRARALLNLGHGNLSLAVIQELGQHCWRGWDHVTTWLDELAAVADENAGDNVIDLTSRRRSRSH</sequence>
<accession>A0A2V4ABY3</accession>
<dbReference type="EMBL" id="MASW01000024">
    <property type="protein sequence ID" value="PXY16622.1"/>
    <property type="molecule type" value="Genomic_DNA"/>
</dbReference>
<comment type="caution">
    <text evidence="1">The sequence shown here is derived from an EMBL/GenBank/DDBJ whole genome shotgun (WGS) entry which is preliminary data.</text>
</comment>
<protein>
    <submittedName>
        <fullName evidence="1">Uncharacterized protein</fullName>
    </submittedName>
</protein>
<dbReference type="AlphaFoldDB" id="A0A2V4ABY3"/>
<dbReference type="OrthoDB" id="155634at2070"/>
<proteinExistence type="predicted"/>
<gene>
    <name evidence="1" type="ORF">BAY60_36135</name>
</gene>
<evidence type="ECO:0000313" key="1">
    <source>
        <dbReference type="EMBL" id="PXY16622.1"/>
    </source>
</evidence>
<reference evidence="1 2" key="1">
    <citation type="submission" date="2016-07" db="EMBL/GenBank/DDBJ databases">
        <title>Draft genome sequence of Prauserella muralis DSM 45305, isolated from a mould-covered wall in an indoor environment.</title>
        <authorList>
            <person name="Ruckert C."/>
            <person name="Albersmeier A."/>
            <person name="Jiang C.-L."/>
            <person name="Jiang Y."/>
            <person name="Kalinowski J."/>
            <person name="Schneider O."/>
            <person name="Winkler A."/>
            <person name="Zotchev S.B."/>
        </authorList>
    </citation>
    <scope>NUCLEOTIDE SEQUENCE [LARGE SCALE GENOMIC DNA]</scope>
    <source>
        <strain evidence="1 2">DSM 45305</strain>
        <plasmid evidence="2">ppmurdsm45305</plasmid>
    </source>
</reference>
<keyword evidence="2" id="KW-1185">Reference proteome</keyword>
<name>A0A2V4ABY3_9PSEU</name>
<dbReference type="Proteomes" id="UP000249915">
    <property type="component" value="Plasmid pPmurDSM45305"/>
</dbReference>
<geneLocation type="plasmid" evidence="2">
    <name>ppmurdsm45305</name>
</geneLocation>
<organism evidence="1 2">
    <name type="scientific">Prauserella muralis</name>
    <dbReference type="NCBI Taxonomy" id="588067"/>
    <lineage>
        <taxon>Bacteria</taxon>
        <taxon>Bacillati</taxon>
        <taxon>Actinomycetota</taxon>
        <taxon>Actinomycetes</taxon>
        <taxon>Pseudonocardiales</taxon>
        <taxon>Pseudonocardiaceae</taxon>
        <taxon>Prauserella</taxon>
    </lineage>
</organism>